<sequence>MPVDIPTTIRSNDQCCMCPMLTYRLSGQEVTNVAASLSAVPVALSVPSDSPLKHL</sequence>
<dbReference type="AlphaFoldDB" id="A0A8T1MQL2"/>
<dbReference type="Proteomes" id="UP000286415">
    <property type="component" value="Unassembled WGS sequence"/>
</dbReference>
<protein>
    <submittedName>
        <fullName evidence="1">Uncharacterized protein</fullName>
    </submittedName>
</protein>
<feature type="non-terminal residue" evidence="1">
    <location>
        <position position="55"/>
    </location>
</feature>
<organism evidence="1 2">
    <name type="scientific">Clonorchis sinensis</name>
    <name type="common">Chinese liver fluke</name>
    <dbReference type="NCBI Taxonomy" id="79923"/>
    <lineage>
        <taxon>Eukaryota</taxon>
        <taxon>Metazoa</taxon>
        <taxon>Spiralia</taxon>
        <taxon>Lophotrochozoa</taxon>
        <taxon>Platyhelminthes</taxon>
        <taxon>Trematoda</taxon>
        <taxon>Digenea</taxon>
        <taxon>Opisthorchiida</taxon>
        <taxon>Opisthorchiata</taxon>
        <taxon>Opisthorchiidae</taxon>
        <taxon>Clonorchis</taxon>
    </lineage>
</organism>
<evidence type="ECO:0000313" key="1">
    <source>
        <dbReference type="EMBL" id="KAG5451463.1"/>
    </source>
</evidence>
<comment type="caution">
    <text evidence="1">The sequence shown here is derived from an EMBL/GenBank/DDBJ whole genome shotgun (WGS) entry which is preliminary data.</text>
</comment>
<evidence type="ECO:0000313" key="2">
    <source>
        <dbReference type="Proteomes" id="UP000286415"/>
    </source>
</evidence>
<keyword evidence="2" id="KW-1185">Reference proteome</keyword>
<dbReference type="EMBL" id="NIRI02000042">
    <property type="protein sequence ID" value="KAG5451463.1"/>
    <property type="molecule type" value="Genomic_DNA"/>
</dbReference>
<proteinExistence type="predicted"/>
<reference evidence="1 2" key="1">
    <citation type="journal article" date="2018" name="Biotechnol. Adv.">
        <title>Improved genomic resources and new bioinformatic workflow for the carcinogenic parasite Clonorchis sinensis: Biotechnological implications.</title>
        <authorList>
            <person name="Wang D."/>
            <person name="Korhonen P.K."/>
            <person name="Gasser R.B."/>
            <person name="Young N.D."/>
        </authorList>
    </citation>
    <scope>NUCLEOTIDE SEQUENCE [LARGE SCALE GENOMIC DNA]</scope>
    <source>
        <strain evidence="1">Cs-k2</strain>
    </source>
</reference>
<gene>
    <name evidence="1" type="ORF">CSKR_201437</name>
</gene>
<name>A0A8T1MQL2_CLOSI</name>
<accession>A0A8T1MQL2</accession>
<reference evidence="1 2" key="2">
    <citation type="journal article" date="2021" name="Genomics">
        <title>High-quality reference genome for Clonorchis sinensis.</title>
        <authorList>
            <person name="Young N.D."/>
            <person name="Stroehlein A.J."/>
            <person name="Kinkar L."/>
            <person name="Wang T."/>
            <person name="Sohn W.M."/>
            <person name="Chang B.C.H."/>
            <person name="Kaur P."/>
            <person name="Weisz D."/>
            <person name="Dudchenko O."/>
            <person name="Aiden E.L."/>
            <person name="Korhonen P.K."/>
            <person name="Gasser R.B."/>
        </authorList>
    </citation>
    <scope>NUCLEOTIDE SEQUENCE [LARGE SCALE GENOMIC DNA]</scope>
    <source>
        <strain evidence="1">Cs-k2</strain>
    </source>
</reference>